<comment type="function">
    <text evidence="2">Zinc metalloprotease. Provoques deadhesion of endothelial cells from cell cultures, and also degradation of fibronectin, fibrinogen and gelatin in vitro. Its role in the venom is not fully understood but it might act as a spreading factor that facilitates diffusion of other venom toxins. Alternatively, it might be involved in the proteolytic processing of other venom toxins or it might play a role in extra-oral digestion of prey.</text>
</comment>
<dbReference type="GO" id="GO:0004222">
    <property type="term" value="F:metalloendopeptidase activity"/>
    <property type="evidence" value="ECO:0007669"/>
    <property type="project" value="UniProtKB-UniRule"/>
</dbReference>
<dbReference type="OMA" id="IDRNDTC"/>
<feature type="signal peptide" evidence="5">
    <location>
        <begin position="1"/>
        <end position="15"/>
    </location>
</feature>
<dbReference type="InterPro" id="IPR001506">
    <property type="entry name" value="Peptidase_M12A"/>
</dbReference>
<dbReference type="MEROPS" id="M12.032"/>
<comment type="caution">
    <text evidence="3">Lacks conserved residue(s) required for the propagation of feature annotation.</text>
</comment>
<feature type="non-terminal residue" evidence="7">
    <location>
        <position position="239"/>
    </location>
</feature>
<dbReference type="GO" id="GO:0008270">
    <property type="term" value="F:zinc ion binding"/>
    <property type="evidence" value="ECO:0007669"/>
    <property type="project" value="UniProtKB-UniRule"/>
</dbReference>
<name>A0A087UVZ0_STEMI</name>
<feature type="binding site" evidence="3">
    <location>
        <position position="138"/>
    </location>
    <ligand>
        <name>Zn(2+)</name>
        <dbReference type="ChEBI" id="CHEBI:29105"/>
        <note>catalytic</note>
    </ligand>
</feature>
<dbReference type="EMBL" id="KK121915">
    <property type="protein sequence ID" value="KFM81529.1"/>
    <property type="molecule type" value="Genomic_DNA"/>
</dbReference>
<evidence type="ECO:0000313" key="8">
    <source>
        <dbReference type="Proteomes" id="UP000054359"/>
    </source>
</evidence>
<dbReference type="InterPro" id="IPR006026">
    <property type="entry name" value="Peptidase_Metallo"/>
</dbReference>
<keyword evidence="3 4" id="KW-0479">Metal-binding</keyword>
<feature type="domain" description="Peptidase M12A" evidence="6">
    <location>
        <begin position="43"/>
        <end position="238"/>
    </location>
</feature>
<dbReference type="GO" id="GO:0006508">
    <property type="term" value="P:proteolysis"/>
    <property type="evidence" value="ECO:0007669"/>
    <property type="project" value="UniProtKB-KW"/>
</dbReference>
<dbReference type="EC" id="3.4.24.-" evidence="4"/>
<keyword evidence="3 4" id="KW-0378">Hydrolase</keyword>
<keyword evidence="5" id="KW-0732">Signal</keyword>
<protein>
    <recommendedName>
        <fullName evidence="4">Metalloendopeptidase</fullName>
        <ecNumber evidence="4">3.4.24.-</ecNumber>
    </recommendedName>
</protein>
<dbReference type="CDD" id="cd04280">
    <property type="entry name" value="ZnMc_astacin_like"/>
    <property type="match status" value="1"/>
</dbReference>
<dbReference type="SMART" id="SM00235">
    <property type="entry name" value="ZnMc"/>
    <property type="match status" value="1"/>
</dbReference>
<evidence type="ECO:0000313" key="7">
    <source>
        <dbReference type="EMBL" id="KFM81529.1"/>
    </source>
</evidence>
<evidence type="ECO:0000256" key="2">
    <source>
        <dbReference type="ARBA" id="ARBA00025529"/>
    </source>
</evidence>
<keyword evidence="3 4" id="KW-0862">Zinc</keyword>
<evidence type="ECO:0000259" key="6">
    <source>
        <dbReference type="PROSITE" id="PS51864"/>
    </source>
</evidence>
<accession>A0A087UVZ0</accession>
<dbReference type="Proteomes" id="UP000054359">
    <property type="component" value="Unassembled WGS sequence"/>
</dbReference>
<comment type="cofactor">
    <cofactor evidence="3 4">
        <name>Zn(2+)</name>
        <dbReference type="ChEBI" id="CHEBI:29105"/>
    </cofactor>
    <text evidence="3 4">Binds 1 zinc ion per subunit.</text>
</comment>
<dbReference type="PANTHER" id="PTHR10127">
    <property type="entry name" value="DISCOIDIN, CUB, EGF, LAMININ , AND ZINC METALLOPROTEASE DOMAIN CONTAINING"/>
    <property type="match status" value="1"/>
</dbReference>
<dbReference type="Gene3D" id="3.40.390.10">
    <property type="entry name" value="Collagenase (Catalytic Domain)"/>
    <property type="match status" value="1"/>
</dbReference>
<dbReference type="AlphaFoldDB" id="A0A087UVZ0"/>
<dbReference type="InterPro" id="IPR034035">
    <property type="entry name" value="Astacin-like_dom"/>
</dbReference>
<dbReference type="Pfam" id="PF01400">
    <property type="entry name" value="Astacin"/>
    <property type="match status" value="1"/>
</dbReference>
<evidence type="ECO:0000256" key="4">
    <source>
        <dbReference type="RuleBase" id="RU361183"/>
    </source>
</evidence>
<dbReference type="OrthoDB" id="291007at2759"/>
<dbReference type="STRING" id="407821.A0A087UVZ0"/>
<sequence>MKVFIFLVLVSIAKGSPVRNDPMENEGLFEGDIMGIDPNIDRNAIPRDVNRWPNASVPYVIDAALNPVRNLLMRAMRHIEERSCIRFVPKEPHHKDYIRIIRGIGCWSFWGRRGTGEQKVSLGYGCHSLGTTVHEFLHAIGFQHEHSRSDRDEYLTINWQNIEKKWYYAFRKLLPQQNRLLTPFDYNSIMLYGETAFSKARNLKTIVAKDGRYLPANAYKKGMSESDAQRIRLLYECKS</sequence>
<evidence type="ECO:0000256" key="5">
    <source>
        <dbReference type="SAM" id="SignalP"/>
    </source>
</evidence>
<reference evidence="7 8" key="1">
    <citation type="submission" date="2013-11" db="EMBL/GenBank/DDBJ databases">
        <title>Genome sequencing of Stegodyphus mimosarum.</title>
        <authorList>
            <person name="Bechsgaard J."/>
        </authorList>
    </citation>
    <scope>NUCLEOTIDE SEQUENCE [LARGE SCALE GENOMIC DNA]</scope>
</reference>
<feature type="binding site" evidence="3">
    <location>
        <position position="134"/>
    </location>
    <ligand>
        <name>Zn(2+)</name>
        <dbReference type="ChEBI" id="CHEBI:29105"/>
        <note>catalytic</note>
    </ligand>
</feature>
<comment type="subunit">
    <text evidence="1">Monomer.</text>
</comment>
<dbReference type="PANTHER" id="PTHR10127:SF883">
    <property type="entry name" value="ZINC METALLOPROTEINASE NAS-8"/>
    <property type="match status" value="1"/>
</dbReference>
<dbReference type="InterPro" id="IPR024079">
    <property type="entry name" value="MetalloPept_cat_dom_sf"/>
</dbReference>
<evidence type="ECO:0000256" key="3">
    <source>
        <dbReference type="PROSITE-ProRule" id="PRU01211"/>
    </source>
</evidence>
<dbReference type="SUPFAM" id="SSF55486">
    <property type="entry name" value="Metalloproteases ('zincins'), catalytic domain"/>
    <property type="match status" value="1"/>
</dbReference>
<keyword evidence="3 4" id="KW-0482">Metalloprotease</keyword>
<organism evidence="7 8">
    <name type="scientific">Stegodyphus mimosarum</name>
    <name type="common">African social velvet spider</name>
    <dbReference type="NCBI Taxonomy" id="407821"/>
    <lineage>
        <taxon>Eukaryota</taxon>
        <taxon>Metazoa</taxon>
        <taxon>Ecdysozoa</taxon>
        <taxon>Arthropoda</taxon>
        <taxon>Chelicerata</taxon>
        <taxon>Arachnida</taxon>
        <taxon>Araneae</taxon>
        <taxon>Araneomorphae</taxon>
        <taxon>Entelegynae</taxon>
        <taxon>Eresoidea</taxon>
        <taxon>Eresidae</taxon>
        <taxon>Stegodyphus</taxon>
    </lineage>
</organism>
<gene>
    <name evidence="7" type="ORF">X975_23103</name>
</gene>
<feature type="active site" evidence="3">
    <location>
        <position position="135"/>
    </location>
</feature>
<evidence type="ECO:0000256" key="1">
    <source>
        <dbReference type="ARBA" id="ARBA00011245"/>
    </source>
</evidence>
<keyword evidence="8" id="KW-1185">Reference proteome</keyword>
<dbReference type="PRINTS" id="PR00480">
    <property type="entry name" value="ASTACIN"/>
</dbReference>
<dbReference type="PROSITE" id="PS51864">
    <property type="entry name" value="ASTACIN"/>
    <property type="match status" value="1"/>
</dbReference>
<proteinExistence type="predicted"/>
<feature type="chain" id="PRO_5012904156" description="Metalloendopeptidase" evidence="5">
    <location>
        <begin position="16"/>
        <end position="239"/>
    </location>
</feature>
<keyword evidence="3 4" id="KW-0645">Protease</keyword>
<feature type="binding site" evidence="3">
    <location>
        <position position="144"/>
    </location>
    <ligand>
        <name>Zn(2+)</name>
        <dbReference type="ChEBI" id="CHEBI:29105"/>
        <note>catalytic</note>
    </ligand>
</feature>